<name>A0A8J7NFW6_ATRSP</name>
<comment type="caution">
    <text evidence="1">The sequence shown here is derived from an EMBL/GenBank/DDBJ whole genome shotgun (WGS) entry which is preliminary data.</text>
</comment>
<accession>A0A8J7NFW6</accession>
<sequence length="256" mass="29367">MQRGLIVEVWDKRLLWDSLLGSVWIPLTSVGPAAQEGPGAWWPLNTDVLMEGSEICGVENPTLHEILLDVYYELPAGGLCIQHTPFMGYFYHNMCNWSFLNKSLIFWLQTVNCVLSTLEIINFCVLNHFDTSLLSMVNMICGLCVGNEIIRRVMEKPVRIIHYCIMEYKVRDCSIGNELCLLMLLMESYKKPSYFQHIYSTFTLILHKGKLCFRIEAFKKSPDETILILVLQLLGLNTHYCCQNCAVVFNLVPARS</sequence>
<evidence type="ECO:0000313" key="1">
    <source>
        <dbReference type="EMBL" id="MBN3313424.1"/>
    </source>
</evidence>
<dbReference type="Gene3D" id="2.60.40.150">
    <property type="entry name" value="C2 domain"/>
    <property type="match status" value="1"/>
</dbReference>
<dbReference type="AlphaFoldDB" id="A0A8J7NFW6"/>
<organism evidence="1 2">
    <name type="scientific">Atractosteus spatula</name>
    <name type="common">Alligator gar</name>
    <name type="synonym">Lepisosteus spatula</name>
    <dbReference type="NCBI Taxonomy" id="7917"/>
    <lineage>
        <taxon>Eukaryota</taxon>
        <taxon>Metazoa</taxon>
        <taxon>Chordata</taxon>
        <taxon>Craniata</taxon>
        <taxon>Vertebrata</taxon>
        <taxon>Euteleostomi</taxon>
        <taxon>Actinopterygii</taxon>
        <taxon>Neopterygii</taxon>
        <taxon>Holostei</taxon>
        <taxon>Semionotiformes</taxon>
        <taxon>Lepisosteidae</taxon>
        <taxon>Atractosteus</taxon>
    </lineage>
</organism>
<feature type="non-terminal residue" evidence="1">
    <location>
        <position position="1"/>
    </location>
</feature>
<proteinExistence type="predicted"/>
<dbReference type="EMBL" id="JAAWVO010011627">
    <property type="protein sequence ID" value="MBN3313424.1"/>
    <property type="molecule type" value="Genomic_DNA"/>
</dbReference>
<dbReference type="InterPro" id="IPR035892">
    <property type="entry name" value="C2_domain_sf"/>
</dbReference>
<gene>
    <name evidence="1" type="primary">Unc13a_0</name>
    <name evidence="1" type="ORF">GTO95_0001558</name>
</gene>
<protein>
    <submittedName>
        <fullName evidence="1">UN13A protein</fullName>
    </submittedName>
</protein>
<keyword evidence="2" id="KW-1185">Reference proteome</keyword>
<evidence type="ECO:0000313" key="2">
    <source>
        <dbReference type="Proteomes" id="UP000736164"/>
    </source>
</evidence>
<dbReference type="Proteomes" id="UP000736164">
    <property type="component" value="Unassembled WGS sequence"/>
</dbReference>
<feature type="non-terminal residue" evidence="1">
    <location>
        <position position="256"/>
    </location>
</feature>
<dbReference type="SUPFAM" id="SSF49562">
    <property type="entry name" value="C2 domain (Calcium/lipid-binding domain, CaLB)"/>
    <property type="match status" value="1"/>
</dbReference>
<reference evidence="1" key="1">
    <citation type="journal article" date="2021" name="Cell">
        <title>Tracing the genetic footprints of vertebrate landing in non-teleost ray-finned fishes.</title>
        <authorList>
            <person name="Bi X."/>
            <person name="Wang K."/>
            <person name="Yang L."/>
            <person name="Pan H."/>
            <person name="Jiang H."/>
            <person name="Wei Q."/>
            <person name="Fang M."/>
            <person name="Yu H."/>
            <person name="Zhu C."/>
            <person name="Cai Y."/>
            <person name="He Y."/>
            <person name="Gan X."/>
            <person name="Zeng H."/>
            <person name="Yu D."/>
            <person name="Zhu Y."/>
            <person name="Jiang H."/>
            <person name="Qiu Q."/>
            <person name="Yang H."/>
            <person name="Zhang Y.E."/>
            <person name="Wang W."/>
            <person name="Zhu M."/>
            <person name="He S."/>
            <person name="Zhang G."/>
        </authorList>
    </citation>
    <scope>NUCLEOTIDE SEQUENCE</scope>
    <source>
        <strain evidence="1">Allg_001</strain>
    </source>
</reference>